<organism evidence="7 8">
    <name type="scientific">Streptomyces venezuelae</name>
    <dbReference type="NCBI Taxonomy" id="54571"/>
    <lineage>
        <taxon>Bacteria</taxon>
        <taxon>Bacillati</taxon>
        <taxon>Actinomycetota</taxon>
        <taxon>Actinomycetes</taxon>
        <taxon>Kitasatosporales</taxon>
        <taxon>Streptomycetaceae</taxon>
        <taxon>Streptomyces</taxon>
    </lineage>
</organism>
<evidence type="ECO:0000256" key="3">
    <source>
        <dbReference type="ARBA" id="ARBA00022692"/>
    </source>
</evidence>
<gene>
    <name evidence="7" type="ORF">DEJ50_11020</name>
</gene>
<feature type="transmembrane region" description="Helical" evidence="6">
    <location>
        <begin position="36"/>
        <end position="61"/>
    </location>
</feature>
<evidence type="ECO:0000256" key="1">
    <source>
        <dbReference type="ARBA" id="ARBA00004651"/>
    </source>
</evidence>
<dbReference type="OrthoDB" id="3175972at2"/>
<proteinExistence type="predicted"/>
<keyword evidence="2" id="KW-1003">Cell membrane</keyword>
<evidence type="ECO:0000256" key="5">
    <source>
        <dbReference type="ARBA" id="ARBA00023136"/>
    </source>
</evidence>
<feature type="transmembrane region" description="Helical" evidence="6">
    <location>
        <begin position="68"/>
        <end position="89"/>
    </location>
</feature>
<dbReference type="GO" id="GO:0015171">
    <property type="term" value="F:amino acid transmembrane transporter activity"/>
    <property type="evidence" value="ECO:0007669"/>
    <property type="project" value="TreeGrafter"/>
</dbReference>
<dbReference type="Pfam" id="PF01810">
    <property type="entry name" value="LysE"/>
    <property type="match status" value="1"/>
</dbReference>
<dbReference type="PANTHER" id="PTHR30086:SF20">
    <property type="entry name" value="ARGININE EXPORTER PROTEIN ARGO-RELATED"/>
    <property type="match status" value="1"/>
</dbReference>
<dbReference type="GO" id="GO:0005886">
    <property type="term" value="C:plasma membrane"/>
    <property type="evidence" value="ECO:0007669"/>
    <property type="project" value="UniProtKB-SubCell"/>
</dbReference>
<dbReference type="AlphaFoldDB" id="A0A5P2DC59"/>
<sequence>MAGFLAAVFPLIATPGTSLALLVQRVGEGGRRQAWPVVLGTVAGLYVHAAMAVAGLSALVVHSARAFTAVRIAGACWLIGLGLWTWYAARRAGTAPGTSPGASGRGGSGFLQALLANVLNPKAASVYLTLVPQFIEPGRPLPAQVLVPATAHALLLALWLLGWTVLVRRASGVLRRPGFRAALGRVTAVVLIGLGIRTAVAA</sequence>
<feature type="transmembrane region" description="Helical" evidence="6">
    <location>
        <begin position="179"/>
        <end position="200"/>
    </location>
</feature>
<dbReference type="Proteomes" id="UP000325211">
    <property type="component" value="Chromosome"/>
</dbReference>
<dbReference type="InterPro" id="IPR001123">
    <property type="entry name" value="LeuE-type"/>
</dbReference>
<name>A0A5P2DC59_STRVZ</name>
<keyword evidence="3 6" id="KW-0812">Transmembrane</keyword>
<comment type="subcellular location">
    <subcellularLocation>
        <location evidence="1">Cell membrane</location>
        <topology evidence="1">Multi-pass membrane protein</topology>
    </subcellularLocation>
</comment>
<keyword evidence="4 6" id="KW-1133">Transmembrane helix</keyword>
<evidence type="ECO:0000313" key="7">
    <source>
        <dbReference type="EMBL" id="QES52333.1"/>
    </source>
</evidence>
<feature type="transmembrane region" description="Helical" evidence="6">
    <location>
        <begin position="145"/>
        <end position="167"/>
    </location>
</feature>
<protein>
    <submittedName>
        <fullName evidence="7">LysE family translocator</fullName>
    </submittedName>
</protein>
<evidence type="ECO:0000256" key="4">
    <source>
        <dbReference type="ARBA" id="ARBA00022989"/>
    </source>
</evidence>
<keyword evidence="5 6" id="KW-0472">Membrane</keyword>
<accession>A0A5P2DC59</accession>
<dbReference type="PANTHER" id="PTHR30086">
    <property type="entry name" value="ARGININE EXPORTER PROTEIN ARGO"/>
    <property type="match status" value="1"/>
</dbReference>
<evidence type="ECO:0000256" key="6">
    <source>
        <dbReference type="SAM" id="Phobius"/>
    </source>
</evidence>
<reference evidence="7 8" key="1">
    <citation type="submission" date="2018-05" db="EMBL/GenBank/DDBJ databases">
        <title>Streptomyces venezuelae.</title>
        <authorList>
            <person name="Kim W."/>
            <person name="Lee N."/>
            <person name="Cho B.-K."/>
        </authorList>
    </citation>
    <scope>NUCLEOTIDE SEQUENCE [LARGE SCALE GENOMIC DNA]</scope>
    <source>
        <strain evidence="7 8">ATCC 21782</strain>
    </source>
</reference>
<evidence type="ECO:0000256" key="2">
    <source>
        <dbReference type="ARBA" id="ARBA00022475"/>
    </source>
</evidence>
<evidence type="ECO:0000313" key="8">
    <source>
        <dbReference type="Proteomes" id="UP000325211"/>
    </source>
</evidence>
<dbReference type="EMBL" id="CP029190">
    <property type="protein sequence ID" value="QES52333.1"/>
    <property type="molecule type" value="Genomic_DNA"/>
</dbReference>